<dbReference type="EMBL" id="SRMA01026399">
    <property type="protein sequence ID" value="TRY84529.1"/>
    <property type="molecule type" value="Genomic_DNA"/>
</dbReference>
<evidence type="ECO:0000256" key="3">
    <source>
        <dbReference type="ARBA" id="ARBA00022801"/>
    </source>
</evidence>
<organism evidence="6 7">
    <name type="scientific">Danionella cerebrum</name>
    <dbReference type="NCBI Taxonomy" id="2873325"/>
    <lineage>
        <taxon>Eukaryota</taxon>
        <taxon>Metazoa</taxon>
        <taxon>Chordata</taxon>
        <taxon>Craniata</taxon>
        <taxon>Vertebrata</taxon>
        <taxon>Euteleostomi</taxon>
        <taxon>Actinopterygii</taxon>
        <taxon>Neopterygii</taxon>
        <taxon>Teleostei</taxon>
        <taxon>Ostariophysi</taxon>
        <taxon>Cypriniformes</taxon>
        <taxon>Danionidae</taxon>
        <taxon>Danioninae</taxon>
        <taxon>Danionella</taxon>
    </lineage>
</organism>
<dbReference type="GO" id="GO:0016020">
    <property type="term" value="C:membrane"/>
    <property type="evidence" value="ECO:0007669"/>
    <property type="project" value="InterPro"/>
</dbReference>
<dbReference type="InterPro" id="IPR030385">
    <property type="entry name" value="G_IRG_dom"/>
</dbReference>
<dbReference type="InterPro" id="IPR027417">
    <property type="entry name" value="P-loop_NTPase"/>
</dbReference>
<evidence type="ECO:0000313" key="7">
    <source>
        <dbReference type="Proteomes" id="UP000316079"/>
    </source>
</evidence>
<gene>
    <name evidence="6" type="ORF">DNTS_001290</name>
</gene>
<comment type="similarity">
    <text evidence="1">Belongs to the TRAFAC class dynamin-like GTPase superfamily. IRG family.</text>
</comment>
<name>A0A553Q3L7_9TELE</name>
<dbReference type="OrthoDB" id="422720at2759"/>
<evidence type="ECO:0000256" key="4">
    <source>
        <dbReference type="ARBA" id="ARBA00023134"/>
    </source>
</evidence>
<keyword evidence="2" id="KW-0547">Nucleotide-binding</keyword>
<proteinExistence type="inferred from homology"/>
<dbReference type="InterPro" id="IPR051515">
    <property type="entry name" value="IRG"/>
</dbReference>
<dbReference type="Pfam" id="PF05049">
    <property type="entry name" value="IIGP"/>
    <property type="match status" value="2"/>
</dbReference>
<feature type="domain" description="IRG-type G" evidence="5">
    <location>
        <begin position="37"/>
        <end position="215"/>
    </location>
</feature>
<evidence type="ECO:0000256" key="1">
    <source>
        <dbReference type="ARBA" id="ARBA00005429"/>
    </source>
</evidence>
<dbReference type="FunFam" id="3.40.50.300:FF:000541">
    <property type="entry name" value="Immunity related GTPase M"/>
    <property type="match status" value="2"/>
</dbReference>
<accession>A0A553Q3L7</accession>
<dbReference type="AlphaFoldDB" id="A0A553Q3L7"/>
<keyword evidence="4" id="KW-0342">GTP-binding</keyword>
<protein>
    <recommendedName>
        <fullName evidence="5">IRG-type G domain-containing protein</fullName>
    </recommendedName>
</protein>
<dbReference type="GO" id="GO:0016787">
    <property type="term" value="F:hydrolase activity"/>
    <property type="evidence" value="ECO:0007669"/>
    <property type="project" value="UniProtKB-KW"/>
</dbReference>
<dbReference type="SUPFAM" id="SSF52540">
    <property type="entry name" value="P-loop containing nucleoside triphosphate hydrolases"/>
    <property type="match status" value="2"/>
</dbReference>
<comment type="caution">
    <text evidence="6">The sequence shown here is derived from an EMBL/GenBank/DDBJ whole genome shotgun (WGS) entry which is preliminary data.</text>
</comment>
<evidence type="ECO:0000259" key="5">
    <source>
        <dbReference type="PROSITE" id="PS51716"/>
    </source>
</evidence>
<dbReference type="Proteomes" id="UP000316079">
    <property type="component" value="Unassembled WGS sequence"/>
</dbReference>
<dbReference type="PANTHER" id="PTHR32341">
    <property type="entry name" value="INTERFERON-INDUCIBLE GTPASE"/>
    <property type="match status" value="1"/>
</dbReference>
<dbReference type="PANTHER" id="PTHR32341:SF10">
    <property type="entry name" value="INTERFERON-INDUCIBLE GTPASE 5"/>
    <property type="match status" value="1"/>
</dbReference>
<evidence type="ECO:0000256" key="2">
    <source>
        <dbReference type="ARBA" id="ARBA00022741"/>
    </source>
</evidence>
<dbReference type="STRING" id="623744.A0A553Q3L7"/>
<evidence type="ECO:0000313" key="6">
    <source>
        <dbReference type="EMBL" id="TRY84529.1"/>
    </source>
</evidence>
<feature type="domain" description="IRG-type G" evidence="5">
    <location>
        <begin position="436"/>
        <end position="614"/>
    </location>
</feature>
<dbReference type="GO" id="GO:0005525">
    <property type="term" value="F:GTP binding"/>
    <property type="evidence" value="ECO:0007669"/>
    <property type="project" value="UniProtKB-KW"/>
</dbReference>
<dbReference type="InterPro" id="IPR007743">
    <property type="entry name" value="Immunity-related_GTPase-like"/>
</dbReference>
<dbReference type="PROSITE" id="PS51716">
    <property type="entry name" value="G_IRG"/>
    <property type="match status" value="2"/>
</dbReference>
<dbReference type="Gene3D" id="3.40.50.300">
    <property type="entry name" value="P-loop containing nucleotide triphosphate hydrolases"/>
    <property type="match status" value="2"/>
</dbReference>
<sequence length="785" mass="86632">MEIQDPAVAEAVKESGESTLEKAKAKAKASFEQLMNVSLDIAVTGKTGSGKSSFVNALRNLTDDDEGAAPTGVTETTKEPDMYEHPGMPNVKIWDLPGIGSPNFKANQYLKDVKFKTYDFFIILTSERFTENDIMLAKEIKKLKKSFYFVRSKIDNDISSQQRRKGFDEQKVLHAIRENCQKNLKDLGDPRVFLISSFEVENYDFEDLQKTLEEELPDHKRSALLQAWPVCSAESLERKIKMFKGLIWAVSLASGGIAVVPVPGLSAACDTTMIVAFFVRCYFAFGLDEASLTRLSKKVNKPLMKLMSTSKFALAIKEKALVRLQVSGAVIGISTVEYLSSLVPGVGSFAAAGLSFGTTFFLLREGLNDLVKVARKIRKEAALDNLCRSDEMDAVAMPEDSSSETDLSSALQRLGESDLSAAAIKAKEQLDGFENVTLNIAVTGKAGAGKSSFINAFRGLCDEDADAAPTGLTTTTTQATVYVHPTKTNVRLWDLPGIGAPSFNANKYLKEVKFDIYDFFIIIASERFSENDLCLAKEIQKHQKRFYFVRSKIDNDIRSMEQNRNFNEEMLLRSVRKDCYRYLKEAGNPKVFLISSFDLGKYDFLDLVNTLEVELPELKRFALVQSVPVSSPALLEKKKEMLEKLMWLAAVASAAGAFPSLEVLSLVIDKAVLSAFLLCCHYTLGLDGKSLEKLSKISNTPVPKLISAIKSPVALAVASGLSVRPRMTNTKALKSLDDLLDIKLILQGVRNAAEAFQTTHKVLKGALDEMVEDVKEVLKVSGLDE</sequence>
<keyword evidence="7" id="KW-1185">Reference proteome</keyword>
<reference evidence="6 7" key="1">
    <citation type="journal article" date="2019" name="Sci. Data">
        <title>Hybrid genome assembly and annotation of Danionella translucida.</title>
        <authorList>
            <person name="Kadobianskyi M."/>
            <person name="Schulze L."/>
            <person name="Schuelke M."/>
            <person name="Judkewitz B."/>
        </authorList>
    </citation>
    <scope>NUCLEOTIDE SEQUENCE [LARGE SCALE GENOMIC DNA]</scope>
    <source>
        <strain evidence="6 7">Bolton</strain>
    </source>
</reference>
<keyword evidence="3" id="KW-0378">Hydrolase</keyword>